<organism evidence="2 3">
    <name type="scientific">Gelidibacter pelagius</name>
    <dbReference type="NCBI Taxonomy" id="2819985"/>
    <lineage>
        <taxon>Bacteria</taxon>
        <taxon>Pseudomonadati</taxon>
        <taxon>Bacteroidota</taxon>
        <taxon>Flavobacteriia</taxon>
        <taxon>Flavobacteriales</taxon>
        <taxon>Flavobacteriaceae</taxon>
        <taxon>Gelidibacter</taxon>
    </lineage>
</organism>
<dbReference type="SUPFAM" id="SSF51556">
    <property type="entry name" value="Metallo-dependent hydrolases"/>
    <property type="match status" value="1"/>
</dbReference>
<dbReference type="EMBL" id="JAGEVG010000010">
    <property type="protein sequence ID" value="MBO3098608.1"/>
    <property type="molecule type" value="Genomic_DNA"/>
</dbReference>
<dbReference type="InterPro" id="IPR033932">
    <property type="entry name" value="YtcJ-like"/>
</dbReference>
<dbReference type="InterPro" id="IPR013108">
    <property type="entry name" value="Amidohydro_3"/>
</dbReference>
<dbReference type="InterPro" id="IPR011059">
    <property type="entry name" value="Metal-dep_hydrolase_composite"/>
</dbReference>
<evidence type="ECO:0000313" key="2">
    <source>
        <dbReference type="EMBL" id="MBO3098608.1"/>
    </source>
</evidence>
<reference evidence="2 3" key="1">
    <citation type="submission" date="2021-03" db="EMBL/GenBank/DDBJ databases">
        <title>Gelidibacter sp. nov., isolated from costal sediment.</title>
        <authorList>
            <person name="Lun K.-Y."/>
        </authorList>
    </citation>
    <scope>NUCLEOTIDE SEQUENCE [LARGE SCALE GENOMIC DNA]</scope>
    <source>
        <strain evidence="2 3">DF109</strain>
    </source>
</reference>
<evidence type="ECO:0000259" key="1">
    <source>
        <dbReference type="Pfam" id="PF07969"/>
    </source>
</evidence>
<dbReference type="Pfam" id="PF07969">
    <property type="entry name" value="Amidohydro_3"/>
    <property type="match status" value="1"/>
</dbReference>
<gene>
    <name evidence="2" type="ORF">J4051_10035</name>
</gene>
<dbReference type="RefSeq" id="WP_208233732.1">
    <property type="nucleotide sequence ID" value="NZ_JAGEVG010000010.1"/>
</dbReference>
<sequence length="581" mass="64760">MKPSICIVLVLTLFFNCKDSEKTDVSDKNSSEISQLFYNGDIITMASDQAEYAEAVVEENGKIVFVGSQKDAESKYENAKKIDLNGKTLLPGFIDPHSHFGMVSNTMGQVDLNPQPVGTVVNIEDILKKLETFKEERNIPDGEWIFGWGYDDGELAEKRHPTKRDIDKVLPNNPVYLQHTSGHMGVANTLALEKLNVNSESKSPEGGNIERFPNSKEPTGLVQETAMYPFVGNMLEILAKDQATYFDTTQEYYASNGITTAQDGMTDRNTIRFFQSQADAGKLNIDLVSLAGYAELDSNVKDSTLHFKNYKNGFKVQGTKIVADGSPQGKTAFFTEPFLTEVPGCQVDCRGLPSLTQETINTLFLIAYENENQLFIHCNGDATVDMIIEAHENACKQLNQALDKDRRTIIIHAQFARPDQLKTFVKYNMEPSFFTNHAFFWGDVHVENLGKERAHFLSPMVSAKKLGLKPTNHSDATVTPIDPLFTIWSAVNRVSRSGAVIGDAERTTPYLAIQAITSNAAYEYFEEDLKGSLSEGKLADFVILDKNPLKVEPMDIKNIQVLETIKEGKTVFKRKLNIASK</sequence>
<name>A0ABS3SSB2_9FLAO</name>
<dbReference type="SUPFAM" id="SSF51338">
    <property type="entry name" value="Composite domain of metallo-dependent hydrolases"/>
    <property type="match status" value="1"/>
</dbReference>
<dbReference type="Gene3D" id="2.30.40.10">
    <property type="entry name" value="Urease, subunit C, domain 1"/>
    <property type="match status" value="1"/>
</dbReference>
<keyword evidence="3" id="KW-1185">Reference proteome</keyword>
<dbReference type="InterPro" id="IPR032466">
    <property type="entry name" value="Metal_Hydrolase"/>
</dbReference>
<feature type="domain" description="Amidohydrolase 3" evidence="1">
    <location>
        <begin position="82"/>
        <end position="572"/>
    </location>
</feature>
<dbReference type="Gene3D" id="3.20.20.140">
    <property type="entry name" value="Metal-dependent hydrolases"/>
    <property type="match status" value="1"/>
</dbReference>
<proteinExistence type="predicted"/>
<dbReference type="Proteomes" id="UP000681315">
    <property type="component" value="Unassembled WGS sequence"/>
</dbReference>
<dbReference type="PANTHER" id="PTHR22642:SF2">
    <property type="entry name" value="PROTEIN LONG AFTER FAR-RED 3"/>
    <property type="match status" value="1"/>
</dbReference>
<dbReference type="PANTHER" id="PTHR22642">
    <property type="entry name" value="IMIDAZOLONEPROPIONASE"/>
    <property type="match status" value="1"/>
</dbReference>
<dbReference type="Gene3D" id="3.10.310.70">
    <property type="match status" value="1"/>
</dbReference>
<evidence type="ECO:0000313" key="3">
    <source>
        <dbReference type="Proteomes" id="UP000681315"/>
    </source>
</evidence>
<comment type="caution">
    <text evidence="2">The sequence shown here is derived from an EMBL/GenBank/DDBJ whole genome shotgun (WGS) entry which is preliminary data.</text>
</comment>
<accession>A0ABS3SSB2</accession>
<protein>
    <submittedName>
        <fullName evidence="2">Amidohydrolase</fullName>
    </submittedName>
</protein>
<dbReference type="CDD" id="cd01300">
    <property type="entry name" value="YtcJ_like"/>
    <property type="match status" value="1"/>
</dbReference>